<feature type="compositionally biased region" description="Polar residues" evidence="6">
    <location>
        <begin position="27"/>
        <end position="36"/>
    </location>
</feature>
<dbReference type="Pfam" id="PF01084">
    <property type="entry name" value="Ribosomal_S18"/>
    <property type="match status" value="1"/>
</dbReference>
<dbReference type="GO" id="GO:0005840">
    <property type="term" value="C:ribosome"/>
    <property type="evidence" value="ECO:0007669"/>
    <property type="project" value="UniProtKB-KW"/>
</dbReference>
<dbReference type="Proteomes" id="UP001360953">
    <property type="component" value="Unassembled WGS sequence"/>
</dbReference>
<dbReference type="RefSeq" id="XP_066652344.1">
    <property type="nucleotide sequence ID" value="XM_066803272.1"/>
</dbReference>
<reference evidence="7 8" key="1">
    <citation type="submission" date="2024-04" db="EMBL/GenBank/DDBJ databases">
        <title>Phyllosticta paracitricarpa is synonymous to the EU quarantine fungus P. citricarpa based on phylogenomic analyses.</title>
        <authorList>
            <consortium name="Lawrence Berkeley National Laboratory"/>
            <person name="Van ingen-buijs V.A."/>
            <person name="Van westerhoven A.C."/>
            <person name="Haridas S."/>
            <person name="Skiadas P."/>
            <person name="Martin F."/>
            <person name="Groenewald J.Z."/>
            <person name="Crous P.W."/>
            <person name="Seidl M.F."/>
        </authorList>
    </citation>
    <scope>NUCLEOTIDE SEQUENCE [LARGE SCALE GENOMIC DNA]</scope>
    <source>
        <strain evidence="7 8">CPC 17464</strain>
    </source>
</reference>
<dbReference type="Gene3D" id="4.10.640.10">
    <property type="entry name" value="Ribosomal protein S18"/>
    <property type="match status" value="1"/>
</dbReference>
<dbReference type="NCBIfam" id="TIGR00165">
    <property type="entry name" value="S18"/>
    <property type="match status" value="1"/>
</dbReference>
<evidence type="ECO:0000313" key="7">
    <source>
        <dbReference type="EMBL" id="KAK7532951.1"/>
    </source>
</evidence>
<keyword evidence="8" id="KW-1185">Reference proteome</keyword>
<evidence type="ECO:0000256" key="2">
    <source>
        <dbReference type="ARBA" id="ARBA00022980"/>
    </source>
</evidence>
<dbReference type="PANTHER" id="PTHR13479:SF40">
    <property type="entry name" value="SMALL RIBOSOMAL SUBUNIT PROTEIN BS18M"/>
    <property type="match status" value="1"/>
</dbReference>
<organism evidence="7 8">
    <name type="scientific">Phyllosticta citribraziliensis</name>
    <dbReference type="NCBI Taxonomy" id="989973"/>
    <lineage>
        <taxon>Eukaryota</taxon>
        <taxon>Fungi</taxon>
        <taxon>Dikarya</taxon>
        <taxon>Ascomycota</taxon>
        <taxon>Pezizomycotina</taxon>
        <taxon>Dothideomycetes</taxon>
        <taxon>Dothideomycetes incertae sedis</taxon>
        <taxon>Botryosphaeriales</taxon>
        <taxon>Phyllostictaceae</taxon>
        <taxon>Phyllosticta</taxon>
    </lineage>
</organism>
<comment type="similarity">
    <text evidence="1 5">Belongs to the bacterial ribosomal protein bS18 family.</text>
</comment>
<dbReference type="InterPro" id="IPR036870">
    <property type="entry name" value="Ribosomal_bS18_sf"/>
</dbReference>
<comment type="caution">
    <text evidence="7">The sequence shown here is derived from an EMBL/GenBank/DDBJ whole genome shotgun (WGS) entry which is preliminary data.</text>
</comment>
<gene>
    <name evidence="7" type="ORF">J3D65DRAFT_670206</name>
</gene>
<keyword evidence="2 5" id="KW-0689">Ribosomal protein</keyword>
<feature type="region of interest" description="Disordered" evidence="6">
    <location>
        <begin position="27"/>
        <end position="74"/>
    </location>
</feature>
<accession>A0ABR1LEL3</accession>
<keyword evidence="3 5" id="KW-0687">Ribonucleoprotein</keyword>
<dbReference type="PRINTS" id="PR00974">
    <property type="entry name" value="RIBOSOMALS18"/>
</dbReference>
<evidence type="ECO:0000313" key="8">
    <source>
        <dbReference type="Proteomes" id="UP001360953"/>
    </source>
</evidence>
<dbReference type="InterPro" id="IPR001648">
    <property type="entry name" value="Ribosomal_bS18"/>
</dbReference>
<dbReference type="GeneID" id="92036178"/>
<evidence type="ECO:0000256" key="3">
    <source>
        <dbReference type="ARBA" id="ARBA00023274"/>
    </source>
</evidence>
<sequence>MSLSRATFRPLANLSTAPVRAFSTTRVAHQSVNPPNSGLFPPRNQPTGLDSESRDRSTRSRPAGFPDQNAPQTDRRWTLAQELLNGERVEMDVEHRSKSNFMTRLGKWKVGDIYAPHDLTGVETAKWRKRGVATPTSDAFDTLALDPLKEYKNFSILSNYTSEYGRIKHRRVTGLRPKNQRKLAKAIRRSIGLGIMPSVHAHPESIWNTSKIAFDRF</sequence>
<evidence type="ECO:0000256" key="1">
    <source>
        <dbReference type="ARBA" id="ARBA00005589"/>
    </source>
</evidence>
<dbReference type="EMBL" id="JBBPEH010000010">
    <property type="protein sequence ID" value="KAK7532951.1"/>
    <property type="molecule type" value="Genomic_DNA"/>
</dbReference>
<proteinExistence type="inferred from homology"/>
<dbReference type="SUPFAM" id="SSF46911">
    <property type="entry name" value="Ribosomal protein S18"/>
    <property type="match status" value="1"/>
</dbReference>
<name>A0ABR1LEL3_9PEZI</name>
<evidence type="ECO:0000256" key="5">
    <source>
        <dbReference type="RuleBase" id="RU003910"/>
    </source>
</evidence>
<evidence type="ECO:0000256" key="4">
    <source>
        <dbReference type="ARBA" id="ARBA00035264"/>
    </source>
</evidence>
<dbReference type="PANTHER" id="PTHR13479">
    <property type="entry name" value="30S RIBOSOMAL PROTEIN S18"/>
    <property type="match status" value="1"/>
</dbReference>
<protein>
    <recommendedName>
        <fullName evidence="4">Small ribosomal subunit protein bS18m</fullName>
    </recommendedName>
</protein>
<evidence type="ECO:0000256" key="6">
    <source>
        <dbReference type="SAM" id="MobiDB-lite"/>
    </source>
</evidence>